<dbReference type="InterPro" id="IPR004655">
    <property type="entry name" value="FabH"/>
</dbReference>
<comment type="subcellular location">
    <subcellularLocation>
        <location evidence="14">Cytoplasm</location>
    </subcellularLocation>
</comment>
<dbReference type="GO" id="GO:0005737">
    <property type="term" value="C:cytoplasm"/>
    <property type="evidence" value="ECO:0007669"/>
    <property type="project" value="UniProtKB-SubCell"/>
</dbReference>
<evidence type="ECO:0000256" key="3">
    <source>
        <dbReference type="ARBA" id="ARBA00022516"/>
    </source>
</evidence>
<evidence type="ECO:0000256" key="6">
    <source>
        <dbReference type="ARBA" id="ARBA00023098"/>
    </source>
</evidence>
<keyword evidence="18" id="KW-1185">Reference proteome</keyword>
<evidence type="ECO:0000313" key="17">
    <source>
        <dbReference type="EMBL" id="SDK43897.1"/>
    </source>
</evidence>
<evidence type="ECO:0000256" key="8">
    <source>
        <dbReference type="ARBA" id="ARBA00023268"/>
    </source>
</evidence>
<dbReference type="SUPFAM" id="SSF53901">
    <property type="entry name" value="Thiolase-like"/>
    <property type="match status" value="1"/>
</dbReference>
<comment type="domain">
    <text evidence="14">The last Arg residue of the ACP-binding site is essential for the weak association between ACP/AcpP and FabH.</text>
</comment>
<dbReference type="PANTHER" id="PTHR43091">
    <property type="entry name" value="3-OXOACYL-[ACYL-CARRIER-PROTEIN] SYNTHASE"/>
    <property type="match status" value="1"/>
</dbReference>
<comment type="similarity">
    <text evidence="2 14">Belongs to the thiolase-like superfamily. FabH family.</text>
</comment>
<keyword evidence="7 14" id="KW-0275">Fatty acid biosynthesis</keyword>
<organism evidence="17 18">
    <name type="scientific">Natronincola ferrireducens</name>
    <dbReference type="NCBI Taxonomy" id="393762"/>
    <lineage>
        <taxon>Bacteria</taxon>
        <taxon>Bacillati</taxon>
        <taxon>Bacillota</taxon>
        <taxon>Clostridia</taxon>
        <taxon>Peptostreptococcales</taxon>
        <taxon>Natronincolaceae</taxon>
        <taxon>Natronincola</taxon>
    </lineage>
</organism>
<gene>
    <name evidence="14" type="primary">fabH</name>
    <name evidence="17" type="ORF">SAMN05660472_01293</name>
</gene>
<keyword evidence="5 14" id="KW-0276">Fatty acid metabolism</keyword>
<feature type="active site" evidence="14">
    <location>
        <position position="258"/>
    </location>
</feature>
<dbReference type="NCBIfam" id="TIGR00747">
    <property type="entry name" value="fabH"/>
    <property type="match status" value="1"/>
</dbReference>
<evidence type="ECO:0000256" key="14">
    <source>
        <dbReference type="HAMAP-Rule" id="MF_01815"/>
    </source>
</evidence>
<evidence type="ECO:0000256" key="5">
    <source>
        <dbReference type="ARBA" id="ARBA00022832"/>
    </source>
</evidence>
<evidence type="ECO:0000256" key="10">
    <source>
        <dbReference type="ARBA" id="ARBA00051096"/>
    </source>
</evidence>
<keyword evidence="3 14" id="KW-0444">Lipid biosynthesis</keyword>
<evidence type="ECO:0000259" key="15">
    <source>
        <dbReference type="Pfam" id="PF08541"/>
    </source>
</evidence>
<feature type="region of interest" description="ACP-binding" evidence="14">
    <location>
        <begin position="259"/>
        <end position="263"/>
    </location>
</feature>
<evidence type="ECO:0000256" key="13">
    <source>
        <dbReference type="ARBA" id="ARBA00052985"/>
    </source>
</evidence>
<comment type="pathway">
    <text evidence="1 14">Lipid metabolism; fatty acid biosynthesis.</text>
</comment>
<evidence type="ECO:0000256" key="2">
    <source>
        <dbReference type="ARBA" id="ARBA00008642"/>
    </source>
</evidence>
<evidence type="ECO:0000256" key="12">
    <source>
        <dbReference type="ARBA" id="ARBA00052467"/>
    </source>
</evidence>
<sequence length="333" mass="35815">MDLTKQFTAKITGTGSYLPEKVLTNNDLAKIVDTSDEWIRTRTGITQRRMADQETATSDLATKAAERAIEDAGITAEDIDLIIVATATPDMAFPSTACIVQKNIGAINASAFDLEAACTGFLYGLTIGEQFIKTGFYKRILIIGAEVLTKVLDWKDRNTCVLFGDGAGAVILERSEEGDGILSSYLGSDGKSGECLTLPGGGSRLPASYETIDNRLHYIKMEGTEVFKFAVRVMGSSALKALEGSNIKLEEVDFLVPHQANIRIIEAAAKRLHLSMDKVYVNLDQYGNMSAASVPVALDEAVKKGCIKKGDVVVLVAFGGGLTWGSSVIKWSK</sequence>
<protein>
    <recommendedName>
        <fullName evidence="14">Beta-ketoacyl-[acyl-carrier-protein] synthase III</fullName>
        <shortName evidence="14">Beta-ketoacyl-ACP synthase III</shortName>
        <shortName evidence="14">KAS III</shortName>
        <ecNumber evidence="14">2.3.1.180</ecNumber>
    </recommendedName>
    <alternativeName>
        <fullName evidence="14">3-oxoacyl-[acyl-carrier-protein] synthase 3</fullName>
    </alternativeName>
    <alternativeName>
        <fullName evidence="14">3-oxoacyl-[acyl-carrier-protein] synthase III</fullName>
    </alternativeName>
</protein>
<dbReference type="STRING" id="393762.SAMN05660472_01293"/>
<feature type="active site" evidence="14">
    <location>
        <position position="288"/>
    </location>
</feature>
<accession>A0A1G9BWW2</accession>
<reference evidence="17 18" key="1">
    <citation type="submission" date="2016-10" db="EMBL/GenBank/DDBJ databases">
        <authorList>
            <person name="de Groot N.N."/>
        </authorList>
    </citation>
    <scope>NUCLEOTIDE SEQUENCE [LARGE SCALE GENOMIC DNA]</scope>
    <source>
        <strain evidence="17 18">DSM 18346</strain>
    </source>
</reference>
<keyword evidence="8 14" id="KW-0511">Multifunctional enzyme</keyword>
<dbReference type="AlphaFoldDB" id="A0A1G9BWW2"/>
<dbReference type="FunFam" id="3.40.47.10:FF:000004">
    <property type="entry name" value="3-oxoacyl-[acyl-carrier-protein] synthase 3"/>
    <property type="match status" value="1"/>
</dbReference>
<dbReference type="InterPro" id="IPR016039">
    <property type="entry name" value="Thiolase-like"/>
</dbReference>
<name>A0A1G9BWW2_9FIRM</name>
<keyword evidence="14" id="KW-0963">Cytoplasm</keyword>
<evidence type="ECO:0000256" key="11">
    <source>
        <dbReference type="ARBA" id="ARBA00052407"/>
    </source>
</evidence>
<keyword evidence="9 14" id="KW-0012">Acyltransferase</keyword>
<feature type="active site" evidence="14">
    <location>
        <position position="118"/>
    </location>
</feature>
<dbReference type="Pfam" id="PF08545">
    <property type="entry name" value="ACP_syn_III"/>
    <property type="match status" value="1"/>
</dbReference>
<comment type="catalytic activity">
    <reaction evidence="12">
        <text>2-methylpropanoyl-CoA + malonyl-[ACP] + H(+) = 4-methyl-3-oxopentanoyl-[ACP] + CO2 + CoA</text>
        <dbReference type="Rhea" id="RHEA:42268"/>
        <dbReference type="Rhea" id="RHEA-COMP:9623"/>
        <dbReference type="Rhea" id="RHEA-COMP:9940"/>
        <dbReference type="ChEBI" id="CHEBI:15378"/>
        <dbReference type="ChEBI" id="CHEBI:16526"/>
        <dbReference type="ChEBI" id="CHEBI:57287"/>
        <dbReference type="ChEBI" id="CHEBI:57338"/>
        <dbReference type="ChEBI" id="CHEBI:78449"/>
        <dbReference type="ChEBI" id="CHEBI:78820"/>
        <dbReference type="EC" id="2.3.1.300"/>
    </reaction>
    <physiologicalReaction direction="left-to-right" evidence="12">
        <dbReference type="Rhea" id="RHEA:42269"/>
    </physiologicalReaction>
</comment>
<evidence type="ECO:0000256" key="7">
    <source>
        <dbReference type="ARBA" id="ARBA00023160"/>
    </source>
</evidence>
<evidence type="ECO:0000256" key="1">
    <source>
        <dbReference type="ARBA" id="ARBA00005194"/>
    </source>
</evidence>
<dbReference type="Proteomes" id="UP000198718">
    <property type="component" value="Unassembled WGS sequence"/>
</dbReference>
<dbReference type="GO" id="GO:0033818">
    <property type="term" value="F:beta-ketoacyl-acyl-carrier-protein synthase III activity"/>
    <property type="evidence" value="ECO:0007669"/>
    <property type="project" value="UniProtKB-UniRule"/>
</dbReference>
<dbReference type="InterPro" id="IPR013751">
    <property type="entry name" value="ACP_syn_III_N"/>
</dbReference>
<dbReference type="EC" id="2.3.1.180" evidence="14"/>
<comment type="subunit">
    <text evidence="14">Homodimer.</text>
</comment>
<feature type="domain" description="Beta-ketoacyl-[acyl-carrier-protein] synthase III C-terminal" evidence="15">
    <location>
        <begin position="242"/>
        <end position="331"/>
    </location>
</feature>
<dbReference type="Gene3D" id="3.40.47.10">
    <property type="match status" value="1"/>
</dbReference>
<dbReference type="PANTHER" id="PTHR43091:SF1">
    <property type="entry name" value="BETA-KETOACYL-[ACYL-CARRIER-PROTEIN] SYNTHASE III, CHLOROPLASTIC"/>
    <property type="match status" value="1"/>
</dbReference>
<keyword evidence="6 14" id="KW-0443">Lipid metabolism</keyword>
<dbReference type="NCBIfam" id="NF006829">
    <property type="entry name" value="PRK09352.1"/>
    <property type="match status" value="1"/>
</dbReference>
<dbReference type="InterPro" id="IPR013747">
    <property type="entry name" value="ACP_syn_III_C"/>
</dbReference>
<dbReference type="Pfam" id="PF08541">
    <property type="entry name" value="ACP_syn_III_C"/>
    <property type="match status" value="1"/>
</dbReference>
<evidence type="ECO:0000313" key="18">
    <source>
        <dbReference type="Proteomes" id="UP000198718"/>
    </source>
</evidence>
<evidence type="ECO:0000256" key="9">
    <source>
        <dbReference type="ARBA" id="ARBA00023315"/>
    </source>
</evidence>
<dbReference type="EMBL" id="FNFP01000002">
    <property type="protein sequence ID" value="SDK43897.1"/>
    <property type="molecule type" value="Genomic_DNA"/>
</dbReference>
<dbReference type="UniPathway" id="UPA00094"/>
<evidence type="ECO:0000259" key="16">
    <source>
        <dbReference type="Pfam" id="PF08545"/>
    </source>
</evidence>
<dbReference type="HAMAP" id="MF_01815">
    <property type="entry name" value="FabH"/>
    <property type="match status" value="1"/>
</dbReference>
<comment type="catalytic activity">
    <reaction evidence="11">
        <text>(2S)-2-methylbutanoyl-CoA + malonyl-[ACP] + H(+) = (4S)-4-methyl-3-oxohexanoyl-[ACP] + CO2 + CoA</text>
        <dbReference type="Rhea" id="RHEA:42276"/>
        <dbReference type="Rhea" id="RHEA-COMP:9623"/>
        <dbReference type="Rhea" id="RHEA-COMP:17148"/>
        <dbReference type="ChEBI" id="CHEBI:15378"/>
        <dbReference type="ChEBI" id="CHEBI:16526"/>
        <dbReference type="ChEBI" id="CHEBI:57287"/>
        <dbReference type="ChEBI" id="CHEBI:78449"/>
        <dbReference type="ChEBI" id="CHEBI:88166"/>
        <dbReference type="ChEBI" id="CHEBI:167462"/>
        <dbReference type="EC" id="2.3.1.300"/>
    </reaction>
    <physiologicalReaction direction="left-to-right" evidence="11">
        <dbReference type="Rhea" id="RHEA:42277"/>
    </physiologicalReaction>
</comment>
<dbReference type="CDD" id="cd00830">
    <property type="entry name" value="KAS_III"/>
    <property type="match status" value="1"/>
</dbReference>
<comment type="catalytic activity">
    <reaction evidence="13">
        <text>3-methylbutanoyl-CoA + malonyl-[ACP] + H(+) = 5-methyl-3-oxohexanoyl-[ACP] + CO2 + CoA</text>
        <dbReference type="Rhea" id="RHEA:42272"/>
        <dbReference type="Rhea" id="RHEA-COMP:9623"/>
        <dbReference type="Rhea" id="RHEA-COMP:9941"/>
        <dbReference type="ChEBI" id="CHEBI:15378"/>
        <dbReference type="ChEBI" id="CHEBI:16526"/>
        <dbReference type="ChEBI" id="CHEBI:57287"/>
        <dbReference type="ChEBI" id="CHEBI:57345"/>
        <dbReference type="ChEBI" id="CHEBI:78449"/>
        <dbReference type="ChEBI" id="CHEBI:78822"/>
        <dbReference type="EC" id="2.3.1.300"/>
    </reaction>
    <physiologicalReaction direction="left-to-right" evidence="13">
        <dbReference type="Rhea" id="RHEA:42273"/>
    </physiologicalReaction>
</comment>
<comment type="catalytic activity">
    <reaction evidence="10">
        <text>malonyl-[ACP] + acetyl-CoA + H(+) = 3-oxobutanoyl-[ACP] + CO2 + CoA</text>
        <dbReference type="Rhea" id="RHEA:12080"/>
        <dbReference type="Rhea" id="RHEA-COMP:9623"/>
        <dbReference type="Rhea" id="RHEA-COMP:9625"/>
        <dbReference type="ChEBI" id="CHEBI:15378"/>
        <dbReference type="ChEBI" id="CHEBI:16526"/>
        <dbReference type="ChEBI" id="CHEBI:57287"/>
        <dbReference type="ChEBI" id="CHEBI:57288"/>
        <dbReference type="ChEBI" id="CHEBI:78449"/>
        <dbReference type="ChEBI" id="CHEBI:78450"/>
        <dbReference type="EC" id="2.3.1.180"/>
    </reaction>
    <physiologicalReaction direction="left-to-right" evidence="10">
        <dbReference type="Rhea" id="RHEA:12081"/>
    </physiologicalReaction>
</comment>
<proteinExistence type="inferred from homology"/>
<evidence type="ECO:0000256" key="4">
    <source>
        <dbReference type="ARBA" id="ARBA00022679"/>
    </source>
</evidence>
<feature type="domain" description="Beta-ketoacyl-[acyl-carrier-protein] synthase III N-terminal" evidence="16">
    <location>
        <begin position="112"/>
        <end position="190"/>
    </location>
</feature>
<dbReference type="GO" id="GO:0006633">
    <property type="term" value="P:fatty acid biosynthetic process"/>
    <property type="evidence" value="ECO:0007669"/>
    <property type="project" value="UniProtKB-UniRule"/>
</dbReference>
<keyword evidence="4 14" id="KW-0808">Transferase</keyword>
<comment type="function">
    <text evidence="14">Catalyzes the condensation reaction of fatty acid synthesis by the addition to an acyl acceptor of two carbons from malonyl-ACP. Catalyzes the first condensation reaction which initiates fatty acid synthesis and may therefore play a role in governing the total rate of fatty acid production. Possesses both acetoacetyl-ACP synthase and acetyl transacylase activities. Its substrate specificity determines the biosynthesis of branched-chain and/or straight-chain of fatty acids.</text>
</comment>
<dbReference type="GO" id="GO:0004315">
    <property type="term" value="F:3-oxoacyl-[acyl-carrier-protein] synthase activity"/>
    <property type="evidence" value="ECO:0007669"/>
    <property type="project" value="InterPro"/>
</dbReference>